<feature type="compositionally biased region" description="Polar residues" evidence="1">
    <location>
        <begin position="288"/>
        <end position="300"/>
    </location>
</feature>
<evidence type="ECO:0000313" key="3">
    <source>
        <dbReference type="Proteomes" id="UP001177023"/>
    </source>
</evidence>
<dbReference type="EMBL" id="CATQJA010002175">
    <property type="protein sequence ID" value="CAJ0569887.1"/>
    <property type="molecule type" value="Genomic_DNA"/>
</dbReference>
<feature type="compositionally biased region" description="Basic residues" evidence="1">
    <location>
        <begin position="275"/>
        <end position="284"/>
    </location>
</feature>
<feature type="compositionally biased region" description="Basic and acidic residues" evidence="1">
    <location>
        <begin position="175"/>
        <end position="188"/>
    </location>
</feature>
<accession>A0AA36CIV2</accession>
<feature type="compositionally biased region" description="Polar residues" evidence="1">
    <location>
        <begin position="417"/>
        <end position="429"/>
    </location>
</feature>
<feature type="compositionally biased region" description="Polar residues" evidence="1">
    <location>
        <begin position="361"/>
        <end position="372"/>
    </location>
</feature>
<feature type="compositionally biased region" description="Polar residues" evidence="1">
    <location>
        <begin position="335"/>
        <end position="345"/>
    </location>
</feature>
<feature type="compositionally biased region" description="Polar residues" evidence="1">
    <location>
        <begin position="238"/>
        <end position="248"/>
    </location>
</feature>
<organism evidence="2 3">
    <name type="scientific">Mesorhabditis spiculigera</name>
    <dbReference type="NCBI Taxonomy" id="96644"/>
    <lineage>
        <taxon>Eukaryota</taxon>
        <taxon>Metazoa</taxon>
        <taxon>Ecdysozoa</taxon>
        <taxon>Nematoda</taxon>
        <taxon>Chromadorea</taxon>
        <taxon>Rhabditida</taxon>
        <taxon>Rhabditina</taxon>
        <taxon>Rhabditomorpha</taxon>
        <taxon>Rhabditoidea</taxon>
        <taxon>Rhabditidae</taxon>
        <taxon>Mesorhabditinae</taxon>
        <taxon>Mesorhabditis</taxon>
    </lineage>
</organism>
<dbReference type="Proteomes" id="UP001177023">
    <property type="component" value="Unassembled WGS sequence"/>
</dbReference>
<comment type="caution">
    <text evidence="2">The sequence shown here is derived from an EMBL/GenBank/DDBJ whole genome shotgun (WGS) entry which is preliminary data.</text>
</comment>
<gene>
    <name evidence="2" type="ORF">MSPICULIGERA_LOCUS8342</name>
</gene>
<reference evidence="2" key="1">
    <citation type="submission" date="2023-06" db="EMBL/GenBank/DDBJ databases">
        <authorList>
            <person name="Delattre M."/>
        </authorList>
    </citation>
    <scope>NUCLEOTIDE SEQUENCE</scope>
    <source>
        <strain evidence="2">AF72</strain>
    </source>
</reference>
<protein>
    <submittedName>
        <fullName evidence="2">Uncharacterized protein</fullName>
    </submittedName>
</protein>
<keyword evidence="3" id="KW-1185">Reference proteome</keyword>
<feature type="compositionally biased region" description="Basic and acidic residues" evidence="1">
    <location>
        <begin position="102"/>
        <end position="121"/>
    </location>
</feature>
<sequence length="454" mass="51421">RGVLPASVRPMVKAQKEQDAREEQELKEQQENGMLAPLDELNAEIQQENNGPATAEKKAAPSLVPDLVGKDRYDKASKCFSYVPSKALKEAFSQPKKPTPKRVFDTSKENLDVPQDRDAWRQRNCRSVTSAPEREDPDVTRRRTQERMLLEELKNANDSPRPAGRDYNEVAAPRDPLEAYRREEERLRNTSSPFDDLPKRMGRGVRGKPPTPPPRERSRSPPQSRVNTPGLEQHYRQPHQNGYTSAKETNIDDDFGDFAHLGNIVKNENASPAPTHRHVNHHQHQQQYETPQGQRKQSSEYARPSTVDPSAWAKGRETPSGRYPDNRYAEYGSLSRAQTPSGQFYSGQERVAAAIVRAETPSRQYYGTQERAQSVGGRAETPNFPLRGETPLPYHPLLYSQGTASRPDLSRNRSEPDGQTMNHRSASPRSNYYSQSLSRRSSLNSVVCWILRVC</sequence>
<dbReference type="AlphaFoldDB" id="A0AA36CIV2"/>
<feature type="region of interest" description="Disordered" evidence="1">
    <location>
        <begin position="1"/>
        <end position="63"/>
    </location>
</feature>
<proteinExistence type="predicted"/>
<feature type="compositionally biased region" description="Basic and acidic residues" evidence="1">
    <location>
        <begin position="14"/>
        <end position="30"/>
    </location>
</feature>
<feature type="compositionally biased region" description="Basic and acidic residues" evidence="1">
    <location>
        <begin position="132"/>
        <end position="155"/>
    </location>
</feature>
<evidence type="ECO:0000313" key="2">
    <source>
        <dbReference type="EMBL" id="CAJ0569887.1"/>
    </source>
</evidence>
<evidence type="ECO:0000256" key="1">
    <source>
        <dbReference type="SAM" id="MobiDB-lite"/>
    </source>
</evidence>
<feature type="compositionally biased region" description="Basic and acidic residues" evidence="1">
    <location>
        <begin position="314"/>
        <end position="328"/>
    </location>
</feature>
<name>A0AA36CIV2_9BILA</name>
<feature type="non-terminal residue" evidence="2">
    <location>
        <position position="1"/>
    </location>
</feature>
<feature type="region of interest" description="Disordered" evidence="1">
    <location>
        <begin position="87"/>
        <end position="345"/>
    </location>
</feature>
<feature type="region of interest" description="Disordered" evidence="1">
    <location>
        <begin position="358"/>
        <end position="435"/>
    </location>
</feature>
<feature type="non-terminal residue" evidence="2">
    <location>
        <position position="454"/>
    </location>
</feature>